<reference evidence="1 2" key="1">
    <citation type="submission" date="2011-01" db="EMBL/GenBank/DDBJ databases">
        <title>Whole genome sequence of Amphibacillus xylinus NBRC 15112.</title>
        <authorList>
            <person name="Nakazawa H."/>
            <person name="Katano Y."/>
            <person name="Nakamura S."/>
            <person name="Sasagawa M."/>
            <person name="Fukada J."/>
            <person name="Arai T."/>
            <person name="Sasakura N."/>
            <person name="Mochizuki D."/>
            <person name="Hosoyama A."/>
            <person name="Harada K."/>
            <person name="Horikawa H."/>
            <person name="Kato Y."/>
            <person name="Harada T."/>
            <person name="Sasaki K."/>
            <person name="Sekiguchi M."/>
            <person name="Hodoyama M."/>
            <person name="Nishiko R."/>
            <person name="Narita H."/>
            <person name="Hanamaki A."/>
            <person name="Hata C."/>
            <person name="Konno Y."/>
            <person name="Niimura Y."/>
            <person name="Yamazaki S."/>
            <person name="Fujita N."/>
        </authorList>
    </citation>
    <scope>NUCLEOTIDE SEQUENCE [LARGE SCALE GENOMIC DNA]</scope>
    <source>
        <strain evidence="2">ATCC 51415 / DSM 6626 / JCM 7361 / LMG 17667 / NBRC 15112 / Ep01</strain>
    </source>
</reference>
<name>K0J5V2_AMPXN</name>
<keyword evidence="2" id="KW-1185">Reference proteome</keyword>
<dbReference type="KEGG" id="axl:AXY_02210"/>
<proteinExistence type="predicted"/>
<dbReference type="Proteomes" id="UP000006294">
    <property type="component" value="Chromosome"/>
</dbReference>
<dbReference type="HOGENOM" id="CLU_192733_0_0_9"/>
<dbReference type="EMBL" id="AP012050">
    <property type="protein sequence ID" value="BAM46353.1"/>
    <property type="molecule type" value="Genomic_DNA"/>
</dbReference>
<evidence type="ECO:0000313" key="2">
    <source>
        <dbReference type="Proteomes" id="UP000006294"/>
    </source>
</evidence>
<accession>K0J5V2</accession>
<sequence>MLSTESFFMTCKMVGLTLDDLEMMTIGECLDYVENYVNIKHGKQEDRVRKATQDDFDSF</sequence>
<dbReference type="eggNOG" id="ENOG5033EJ3">
    <property type="taxonomic scope" value="Bacteria"/>
</dbReference>
<dbReference type="STRING" id="698758.AXY_02210"/>
<protein>
    <submittedName>
        <fullName evidence="1">Uncharacterized protein</fullName>
    </submittedName>
</protein>
<evidence type="ECO:0000313" key="1">
    <source>
        <dbReference type="EMBL" id="BAM46353.1"/>
    </source>
</evidence>
<gene>
    <name evidence="1" type="ordered locus">AXY_02210</name>
</gene>
<organism evidence="1 2">
    <name type="scientific">Amphibacillus xylanus (strain ATCC 51415 / DSM 6626 / JCM 7361 / LMG 17667 / NBRC 15112 / Ep01)</name>
    <dbReference type="NCBI Taxonomy" id="698758"/>
    <lineage>
        <taxon>Bacteria</taxon>
        <taxon>Bacillati</taxon>
        <taxon>Bacillota</taxon>
        <taxon>Bacilli</taxon>
        <taxon>Bacillales</taxon>
        <taxon>Bacillaceae</taxon>
        <taxon>Amphibacillus</taxon>
    </lineage>
</organism>
<dbReference type="AlphaFoldDB" id="K0J5V2"/>